<dbReference type="SMART" id="SM00587">
    <property type="entry name" value="CHK"/>
    <property type="match status" value="1"/>
</dbReference>
<dbReference type="AlphaFoldDB" id="A0A6J6AQS5"/>
<dbReference type="InterPro" id="IPR002575">
    <property type="entry name" value="Aminoglycoside_PTrfase"/>
</dbReference>
<protein>
    <submittedName>
        <fullName evidence="2">Unannotated protein</fullName>
    </submittedName>
</protein>
<dbReference type="SUPFAM" id="SSF56112">
    <property type="entry name" value="Protein kinase-like (PK-like)"/>
    <property type="match status" value="1"/>
</dbReference>
<reference evidence="2" key="1">
    <citation type="submission" date="2020-05" db="EMBL/GenBank/DDBJ databases">
        <authorList>
            <person name="Chiriac C."/>
            <person name="Salcher M."/>
            <person name="Ghai R."/>
            <person name="Kavagutti S V."/>
        </authorList>
    </citation>
    <scope>NUCLEOTIDE SEQUENCE</scope>
</reference>
<organism evidence="2">
    <name type="scientific">freshwater metagenome</name>
    <dbReference type="NCBI Taxonomy" id="449393"/>
    <lineage>
        <taxon>unclassified sequences</taxon>
        <taxon>metagenomes</taxon>
        <taxon>ecological metagenomes</taxon>
    </lineage>
</organism>
<dbReference type="PANTHER" id="PTHR11012">
    <property type="entry name" value="PROTEIN KINASE-LIKE DOMAIN-CONTAINING"/>
    <property type="match status" value="1"/>
</dbReference>
<dbReference type="InterPro" id="IPR015897">
    <property type="entry name" value="CHK_kinase-like"/>
</dbReference>
<dbReference type="Gene3D" id="3.90.1200.10">
    <property type="match status" value="1"/>
</dbReference>
<name>A0A6J6AQS5_9ZZZZ</name>
<feature type="domain" description="CHK kinase-like" evidence="1">
    <location>
        <begin position="119"/>
        <end position="292"/>
    </location>
</feature>
<gene>
    <name evidence="2" type="ORF">UFOPK4201_01945</name>
</gene>
<accession>A0A6J6AQS5</accession>
<proteinExistence type="predicted"/>
<sequence length="358" mass="39533">MTDLAALPSDATEIHPEWLSQALAVRFPGVVVSSIEVTQQRQVTNAHAQLRVLYDVSGGAPETMFCKLPPSDPNRREAILRTGMGEREVKFYEQLAPKLGMRIPEVLVAQERSDGTFILLLEDLTASGCVISDGRLGVTPDSAAGALEDLASLHLLFRSPKTRALEAPWILTTSSSSDYGSVMLRYGLENHRDRLSDEFAEMAELCIARPAQLQELWHRGPQTVIHGDPHIGNLFFDGSRTGFLDWGIININTPMRDVSYFLTMALAIEDRRAHERDLLSHYLEIWNAGGGEPLSWDDAWLAHRVHAGYTVLASCQVVTFPADVTPQRQVFAAAFLDHAQAAVADLEARAAIKSFGEF</sequence>
<dbReference type="EMBL" id="CAEUNJ010000126">
    <property type="protein sequence ID" value="CAB4372896.1"/>
    <property type="molecule type" value="Genomic_DNA"/>
</dbReference>
<evidence type="ECO:0000259" key="1">
    <source>
        <dbReference type="SMART" id="SM00587"/>
    </source>
</evidence>
<dbReference type="PANTHER" id="PTHR11012:SF30">
    <property type="entry name" value="PROTEIN KINASE-LIKE DOMAIN-CONTAINING"/>
    <property type="match status" value="1"/>
</dbReference>
<dbReference type="InterPro" id="IPR011009">
    <property type="entry name" value="Kinase-like_dom_sf"/>
</dbReference>
<evidence type="ECO:0000313" key="2">
    <source>
        <dbReference type="EMBL" id="CAB4372896.1"/>
    </source>
</evidence>
<dbReference type="Pfam" id="PF01636">
    <property type="entry name" value="APH"/>
    <property type="match status" value="1"/>
</dbReference>